<evidence type="ECO:0000313" key="2">
    <source>
        <dbReference type="EMBL" id="RSO58140.1"/>
    </source>
</evidence>
<gene>
    <name evidence="2" type="ORF">EA756_07700</name>
</gene>
<dbReference type="InterPro" id="IPR019734">
    <property type="entry name" value="TPR_rpt"/>
</dbReference>
<dbReference type="SMART" id="SM00028">
    <property type="entry name" value="TPR"/>
    <property type="match status" value="4"/>
</dbReference>
<dbReference type="RefSeq" id="WP_125698751.1">
    <property type="nucleotide sequence ID" value="NZ_RFES01000004.1"/>
</dbReference>
<dbReference type="AlphaFoldDB" id="A0A429K2V7"/>
<organism evidence="2 3">
    <name type="scientific">Acinetobacter lactucae</name>
    <dbReference type="NCBI Taxonomy" id="1785128"/>
    <lineage>
        <taxon>Bacteria</taxon>
        <taxon>Pseudomonadati</taxon>
        <taxon>Pseudomonadota</taxon>
        <taxon>Gammaproteobacteria</taxon>
        <taxon>Moraxellales</taxon>
        <taxon>Moraxellaceae</taxon>
        <taxon>Acinetobacter</taxon>
        <taxon>Acinetobacter calcoaceticus/baumannii complex</taxon>
    </lineage>
</organism>
<evidence type="ECO:0000256" key="1">
    <source>
        <dbReference type="PROSITE-ProRule" id="PRU00339"/>
    </source>
</evidence>
<dbReference type="PROSITE" id="PS50005">
    <property type="entry name" value="TPR"/>
    <property type="match status" value="1"/>
</dbReference>
<sequence>MKKQLSQSEQKITYTFSSDSKSLGKTDAQSPEALDIARKIHNSLQELPSKIVHDTLEQTTKKIEEGLHAEAIDLLIQNSFFIFKLKDKRILEVIELIDNANLDKEIRKSHLLLCLGYASFIGELKKVIKYIEFLESDFSDDLDNSHLESFILERARYAKEEGKRNLAVIQYQELLKRENVRPINSAVAYQGLADLATSNEDSIRYCRLSADKFLEAGEKKDAISNLLLLSKLKAKESPTSALEILETCLKLADADDLLERHGKAHLLQDKATYLYKLGKKTEALKTIEGAFVLDEGVFGAEINLHASYRIAAQYALELGIQDKAKKYTQLAMDIGSTIDDELFILQNKVADYYDGHDQLCKKLLNEVLEFGDFGLIGTVLLKESINPSNTTTNAIELLDSALQYLEKKDEKEIVDLVHFHFGLIYQKQGLNTDAEESYQKSLYANPYNYSAANNLAALYMETEQWEKASKFFSSRIKLLGELPNICFYYGKTLYEQHNYHEALKYFNKANPEVRGLQQLKEECFIKIPQGMITTNFKPEVVVQITSDVMLATLNEFSTTVSAQNRMYFWRSDNKSGYKWNKNPEEIGKQLLIAFLSAKFGHGNIQILQEQRAGAGFIDLYLLLAGGLKVVVELKMCGAPYTSSYAVSGKDQIVHYQNNTGSHLGYLVVFDGRKRDFAKGLQKLQIVENKTIYSVAVDVRNTVK</sequence>
<dbReference type="SUPFAM" id="SSF48452">
    <property type="entry name" value="TPR-like"/>
    <property type="match status" value="2"/>
</dbReference>
<accession>A0A429K2V7</accession>
<proteinExistence type="predicted"/>
<dbReference type="Proteomes" id="UP000276905">
    <property type="component" value="Unassembled WGS sequence"/>
</dbReference>
<protein>
    <submittedName>
        <fullName evidence="2">Uncharacterized protein</fullName>
    </submittedName>
</protein>
<reference evidence="2 3" key="1">
    <citation type="submission" date="2018-10" db="EMBL/GenBank/DDBJ databases">
        <title>GWAS and RNA-Seq identify cryptic mechanisms of antimicrobial resistance in Acinetobacter baumannii.</title>
        <authorList>
            <person name="Sahl J.W."/>
        </authorList>
    </citation>
    <scope>NUCLEOTIDE SEQUENCE [LARGE SCALE GENOMIC DNA]</scope>
    <source>
        <strain evidence="2 3">TG41018</strain>
    </source>
</reference>
<feature type="repeat" description="TPR" evidence="1">
    <location>
        <begin position="415"/>
        <end position="448"/>
    </location>
</feature>
<evidence type="ECO:0000313" key="3">
    <source>
        <dbReference type="Proteomes" id="UP000276905"/>
    </source>
</evidence>
<name>A0A429K2V7_9GAMM</name>
<dbReference type="InterPro" id="IPR011990">
    <property type="entry name" value="TPR-like_helical_dom_sf"/>
</dbReference>
<comment type="caution">
    <text evidence="2">The sequence shown here is derived from an EMBL/GenBank/DDBJ whole genome shotgun (WGS) entry which is preliminary data.</text>
</comment>
<dbReference type="Gene3D" id="1.25.40.10">
    <property type="entry name" value="Tetratricopeptide repeat domain"/>
    <property type="match status" value="1"/>
</dbReference>
<keyword evidence="1" id="KW-0802">TPR repeat</keyword>
<dbReference type="EMBL" id="RFES01000004">
    <property type="protein sequence ID" value="RSO58140.1"/>
    <property type="molecule type" value="Genomic_DNA"/>
</dbReference>